<keyword evidence="4" id="KW-1185">Reference proteome</keyword>
<evidence type="ECO:0000256" key="1">
    <source>
        <dbReference type="SAM" id="MobiDB-lite"/>
    </source>
</evidence>
<evidence type="ECO:0000313" key="3">
    <source>
        <dbReference type="EMBL" id="BCA96018.1"/>
    </source>
</evidence>
<reference evidence="3" key="1">
    <citation type="journal article" date="2020" name="Microbiol. Resour. Announc.">
        <title>Complete Genome Sequence of Novel Psychrotolerant Legionella Strain TUM19329, Isolated from Antarctic Lake Sediment.</title>
        <authorList>
            <person name="Shimada S."/>
            <person name="Nakai R."/>
            <person name="Aoki K."/>
            <person name="Shimoeda N."/>
            <person name="Ohno G."/>
            <person name="Miyazaki Y."/>
            <person name="Kudoh S."/>
            <person name="Imura S."/>
            <person name="Watanabe K."/>
            <person name="Ishii Y."/>
            <person name="Tateda K."/>
        </authorList>
    </citation>
    <scope>NUCLEOTIDE SEQUENCE [LARGE SCALE GENOMIC DNA]</scope>
    <source>
        <strain evidence="3">TUM19329</strain>
    </source>
</reference>
<protein>
    <recommendedName>
        <fullName evidence="2">LepB GAP domain-containing protein</fullName>
    </recommendedName>
</protein>
<dbReference type="EMBL" id="AP022839">
    <property type="protein sequence ID" value="BCA96018.1"/>
    <property type="molecule type" value="Genomic_DNA"/>
</dbReference>
<proteinExistence type="predicted"/>
<evidence type="ECO:0000313" key="4">
    <source>
        <dbReference type="Proteomes" id="UP000502894"/>
    </source>
</evidence>
<dbReference type="AlphaFoldDB" id="A0A6F8T6I3"/>
<dbReference type="KEGG" id="lant:TUM19329_23790"/>
<dbReference type="Gene3D" id="1.25.40.830">
    <property type="match status" value="1"/>
</dbReference>
<feature type="domain" description="LepB GAP" evidence="2">
    <location>
        <begin position="2"/>
        <end position="51"/>
    </location>
</feature>
<gene>
    <name evidence="3" type="ORF">TUM19329_23790</name>
</gene>
<organism evidence="3 4">
    <name type="scientific">Legionella antarctica</name>
    <dbReference type="NCBI Taxonomy" id="2708020"/>
    <lineage>
        <taxon>Bacteria</taxon>
        <taxon>Pseudomonadati</taxon>
        <taxon>Pseudomonadota</taxon>
        <taxon>Gammaproteobacteria</taxon>
        <taxon>Legionellales</taxon>
        <taxon>Legionellaceae</taxon>
        <taxon>Legionella</taxon>
    </lineage>
</organism>
<dbReference type="Pfam" id="PF18227">
    <property type="entry name" value="LepB_GAP_C"/>
    <property type="match status" value="1"/>
</dbReference>
<accession>A0A6F8T6I3</accession>
<sequence length="181" mass="20754">MNTPITSPLIIRILQNEMLWKKIETSFFSGVFNARMDNPLEKITKIVKWHQLLQNPNVKTANDIRILEEKERLLQNQDKAEEKNIKDTTQQGYQMGDISRHLFQKAQEAQANYHFGDITKGLLAMVNKKSSPSSQPSQELPPEKSYKIGDYTRSFFSSKKPAAPESPPSNDPILPQKNEKL</sequence>
<feature type="region of interest" description="Disordered" evidence="1">
    <location>
        <begin position="127"/>
        <end position="181"/>
    </location>
</feature>
<feature type="compositionally biased region" description="Low complexity" evidence="1">
    <location>
        <begin position="128"/>
        <end position="140"/>
    </location>
</feature>
<dbReference type="Proteomes" id="UP000502894">
    <property type="component" value="Chromosome"/>
</dbReference>
<dbReference type="InterPro" id="IPR040484">
    <property type="entry name" value="LepB_GAP_C"/>
</dbReference>
<name>A0A6F8T6I3_9GAMM</name>
<evidence type="ECO:0000259" key="2">
    <source>
        <dbReference type="Pfam" id="PF18227"/>
    </source>
</evidence>